<dbReference type="Proteomes" id="UP001432251">
    <property type="component" value="Chromosome"/>
</dbReference>
<organism evidence="1 2">
    <name type="scientific">Streptomyces citrinus</name>
    <dbReference type="NCBI Taxonomy" id="3118173"/>
    <lineage>
        <taxon>Bacteria</taxon>
        <taxon>Bacillati</taxon>
        <taxon>Actinomycetota</taxon>
        <taxon>Actinomycetes</taxon>
        <taxon>Kitasatosporales</taxon>
        <taxon>Streptomycetaceae</taxon>
        <taxon>Streptomyces</taxon>
    </lineage>
</organism>
<evidence type="ECO:0000313" key="2">
    <source>
        <dbReference type="Proteomes" id="UP001432251"/>
    </source>
</evidence>
<accession>A0ACD5AQD7</accession>
<keyword evidence="2" id="KW-1185">Reference proteome</keyword>
<sequence>MNEHGGTAAPSDWTLSAAGPTRISGTSGADEVTAADIEAGSYTLSETGGPDTYDVGDWDCEDTDGALPVNDSKVTAAPGADVTCTITNTDRPTQPSPSATSTPEPTPTPSEPQPSEPTATRPPGGGSLAETGGNSTGLWLALSAALLVAGGTLLATWRLRRR</sequence>
<reference evidence="1" key="1">
    <citation type="journal article" date="2025" name="Int. J. Syst. Evol. Microbiol.">
        <title>Streptomyces citrinus sp. nov., with yellow diffusible pigment.</title>
        <authorList>
            <person name="He Y."/>
            <person name="Yang E."/>
            <person name="Xu J."/>
            <person name="Sun Y."/>
            <person name="Sun L."/>
        </authorList>
    </citation>
    <scope>NUCLEOTIDE SEQUENCE</scope>
    <source>
        <strain evidence="1">Q6</strain>
    </source>
</reference>
<gene>
    <name evidence="1" type="ORF">V2W30_38570</name>
</gene>
<evidence type="ECO:0000313" key="1">
    <source>
        <dbReference type="EMBL" id="WWQ69258.1"/>
    </source>
</evidence>
<proteinExistence type="predicted"/>
<dbReference type="EMBL" id="CP146022">
    <property type="protein sequence ID" value="WWQ69258.1"/>
    <property type="molecule type" value="Genomic_DNA"/>
</dbReference>
<protein>
    <submittedName>
        <fullName evidence="1">Uncharacterized protein</fullName>
    </submittedName>
</protein>
<name>A0ACD5AQD7_9ACTN</name>